<keyword evidence="11" id="KW-1185">Reference proteome</keyword>
<feature type="repeat" description="TPR" evidence="8">
    <location>
        <begin position="401"/>
        <end position="434"/>
    </location>
</feature>
<feature type="region of interest" description="Disordered" evidence="9">
    <location>
        <begin position="34"/>
        <end position="59"/>
    </location>
</feature>
<evidence type="ECO:0000256" key="8">
    <source>
        <dbReference type="PROSITE-ProRule" id="PRU00339"/>
    </source>
</evidence>
<dbReference type="PANTHER" id="PTHR10130:SF0">
    <property type="entry name" value="GH08708P"/>
    <property type="match status" value="1"/>
</dbReference>
<evidence type="ECO:0000256" key="6">
    <source>
        <dbReference type="ARBA" id="ARBA00022803"/>
    </source>
</evidence>
<dbReference type="GO" id="GO:0005778">
    <property type="term" value="C:peroxisomal membrane"/>
    <property type="evidence" value="ECO:0007669"/>
    <property type="project" value="TreeGrafter"/>
</dbReference>
<evidence type="ECO:0000256" key="5">
    <source>
        <dbReference type="ARBA" id="ARBA00022737"/>
    </source>
</evidence>
<dbReference type="GO" id="GO:0016560">
    <property type="term" value="P:protein import into peroxisome matrix, docking"/>
    <property type="evidence" value="ECO:0007669"/>
    <property type="project" value="TreeGrafter"/>
</dbReference>
<dbReference type="AlphaFoldDB" id="A0AB34K6L9"/>
<evidence type="ECO:0008006" key="12">
    <source>
        <dbReference type="Google" id="ProtNLM"/>
    </source>
</evidence>
<dbReference type="Gene3D" id="1.25.40.10">
    <property type="entry name" value="Tetratricopeptide repeat domain"/>
    <property type="match status" value="1"/>
</dbReference>
<keyword evidence="5" id="KW-0677">Repeat</keyword>
<comment type="subcellular location">
    <subcellularLocation>
        <location evidence="2">Cytoplasm</location>
    </subcellularLocation>
    <subcellularLocation>
        <location evidence="1">Peroxisome</location>
    </subcellularLocation>
</comment>
<dbReference type="Pfam" id="PF00515">
    <property type="entry name" value="TPR_1"/>
    <property type="match status" value="1"/>
</dbReference>
<proteinExistence type="inferred from homology"/>
<evidence type="ECO:0000256" key="7">
    <source>
        <dbReference type="ARBA" id="ARBA00023140"/>
    </source>
</evidence>
<evidence type="ECO:0000313" key="11">
    <source>
        <dbReference type="Proteomes" id="UP001515480"/>
    </source>
</evidence>
<accession>A0AB34K6L9</accession>
<protein>
    <recommendedName>
        <fullName evidence="12">Peroxin-5</fullName>
    </recommendedName>
</protein>
<keyword evidence="6 8" id="KW-0802">TPR repeat</keyword>
<dbReference type="GO" id="GO:0005829">
    <property type="term" value="C:cytosol"/>
    <property type="evidence" value="ECO:0007669"/>
    <property type="project" value="TreeGrafter"/>
</dbReference>
<evidence type="ECO:0000256" key="1">
    <source>
        <dbReference type="ARBA" id="ARBA00004275"/>
    </source>
</evidence>
<evidence type="ECO:0000256" key="9">
    <source>
        <dbReference type="SAM" id="MobiDB-lite"/>
    </source>
</evidence>
<evidence type="ECO:0000256" key="3">
    <source>
        <dbReference type="ARBA" id="ARBA00005348"/>
    </source>
</evidence>
<feature type="compositionally biased region" description="Low complexity" evidence="9">
    <location>
        <begin position="39"/>
        <end position="48"/>
    </location>
</feature>
<comment type="caution">
    <text evidence="10">The sequence shown here is derived from an EMBL/GenBank/DDBJ whole genome shotgun (WGS) entry which is preliminary data.</text>
</comment>
<dbReference type="Pfam" id="PF13432">
    <property type="entry name" value="TPR_16"/>
    <property type="match status" value="1"/>
</dbReference>
<dbReference type="GO" id="GO:0005052">
    <property type="term" value="F:peroxisome matrix targeting signal-1 binding"/>
    <property type="evidence" value="ECO:0007669"/>
    <property type="project" value="TreeGrafter"/>
</dbReference>
<dbReference type="InterPro" id="IPR024111">
    <property type="entry name" value="PEX5/PEX5L"/>
</dbReference>
<dbReference type="Pfam" id="PF14559">
    <property type="entry name" value="TPR_19"/>
    <property type="match status" value="1"/>
</dbReference>
<evidence type="ECO:0000256" key="4">
    <source>
        <dbReference type="ARBA" id="ARBA00022490"/>
    </source>
</evidence>
<dbReference type="InterPro" id="IPR011990">
    <property type="entry name" value="TPR-like_helical_dom_sf"/>
</dbReference>
<keyword evidence="7" id="KW-0576">Peroxisome</keyword>
<dbReference type="SUPFAM" id="SSF48452">
    <property type="entry name" value="TPR-like"/>
    <property type="match status" value="1"/>
</dbReference>
<gene>
    <name evidence="10" type="ORF">AB1Y20_009979</name>
</gene>
<dbReference type="PROSITE" id="PS50293">
    <property type="entry name" value="TPR_REGION"/>
    <property type="match status" value="1"/>
</dbReference>
<name>A0AB34K6L9_PRYPA</name>
<organism evidence="10 11">
    <name type="scientific">Prymnesium parvum</name>
    <name type="common">Toxic golden alga</name>
    <dbReference type="NCBI Taxonomy" id="97485"/>
    <lineage>
        <taxon>Eukaryota</taxon>
        <taxon>Haptista</taxon>
        <taxon>Haptophyta</taxon>
        <taxon>Prymnesiophyceae</taxon>
        <taxon>Prymnesiales</taxon>
        <taxon>Prymnesiaceae</taxon>
        <taxon>Prymnesium</taxon>
    </lineage>
</organism>
<dbReference type="PROSITE" id="PS50005">
    <property type="entry name" value="TPR"/>
    <property type="match status" value="4"/>
</dbReference>
<dbReference type="InterPro" id="IPR019734">
    <property type="entry name" value="TPR_rpt"/>
</dbReference>
<evidence type="ECO:0000313" key="10">
    <source>
        <dbReference type="EMBL" id="KAL1528641.1"/>
    </source>
</evidence>
<sequence>MLSDLVNGGCVADGSDRMNNPLSQLGKSVLDAHRQRDTAGGSSSAVAGPSHHGLASSRLPPMSAPDAAFLSAFHAAPPSELSLAWAEALHAPPPPLDPAMEHAWREAAAPPPPALGAEAALGEQLLSAMHALMREPSRAPPTLRAVAHLPPAAQAAAARRAAQLCAHVRPAGAPELWGAWPAERAGGRAVDALPLSASDVARLDERHDALWRTLAGGGQPEERQLRASRAAADVREAAAPLVATLSADPRFERSQLLSFLRQVESNGASAVEEQPLNLPDAMAEADAYHAMQAQVPSHPQLASAWRAASQPATTAASGGVLDEAWASTSAEQTALQQAWNDGGQLDQSFAQMQEVWDSLCLDGGISDMEKLWQGLDGLDSPWDDTYDPEYRFKKDNPYLGQSDLLRRGTALFNQGELSEAVLVLEAAVQASPEDSIAWQTLGQSHADSDDDQQAIACLKRAVASDPHNLDALLALGVSFTNELDQTRALHHLQHWLESHPEFATLASPGIQAEGNPFALQQQVTALFLRAAELAPGNADIHAVLGVLYNLSRDYSLAVKAFEAALRLRPGDYSLWNKLGATQANAMSCEAAVPCYVQALECKPQYVRALSNLGISYGNMRNYEAAAQCYLKAVSLNPDAKHIWNYLTMTFVSMSRPDLVEKAGRGDPNAFLTDFDF</sequence>
<dbReference type="SMART" id="SM00028">
    <property type="entry name" value="TPR"/>
    <property type="match status" value="5"/>
</dbReference>
<reference evidence="10 11" key="1">
    <citation type="journal article" date="2024" name="Science">
        <title>Giant polyketide synthase enzymes in the biosynthesis of giant marine polyether toxins.</title>
        <authorList>
            <person name="Fallon T.R."/>
            <person name="Shende V.V."/>
            <person name="Wierzbicki I.H."/>
            <person name="Pendleton A.L."/>
            <person name="Watervoot N.F."/>
            <person name="Auber R.P."/>
            <person name="Gonzalez D.J."/>
            <person name="Wisecaver J.H."/>
            <person name="Moore B.S."/>
        </authorList>
    </citation>
    <scope>NUCLEOTIDE SEQUENCE [LARGE SCALE GENOMIC DNA]</scope>
    <source>
        <strain evidence="10 11">12B1</strain>
    </source>
</reference>
<keyword evidence="4" id="KW-0963">Cytoplasm</keyword>
<feature type="repeat" description="TPR" evidence="8">
    <location>
        <begin position="435"/>
        <end position="468"/>
    </location>
</feature>
<dbReference type="Proteomes" id="UP001515480">
    <property type="component" value="Unassembled WGS sequence"/>
</dbReference>
<comment type="similarity">
    <text evidence="3">Belongs to the peroxisomal targeting signal receptor family.</text>
</comment>
<evidence type="ECO:0000256" key="2">
    <source>
        <dbReference type="ARBA" id="ARBA00004496"/>
    </source>
</evidence>
<dbReference type="PANTHER" id="PTHR10130">
    <property type="entry name" value="PEROXISOMAL TARGETING SIGNAL 1 RECEPTOR PEX5"/>
    <property type="match status" value="1"/>
</dbReference>
<feature type="repeat" description="TPR" evidence="8">
    <location>
        <begin position="538"/>
        <end position="571"/>
    </location>
</feature>
<dbReference type="EMBL" id="JBGBPQ010000002">
    <property type="protein sequence ID" value="KAL1528641.1"/>
    <property type="molecule type" value="Genomic_DNA"/>
</dbReference>
<feature type="repeat" description="TPR" evidence="8">
    <location>
        <begin position="606"/>
        <end position="639"/>
    </location>
</feature>